<dbReference type="OrthoDB" id="649355at2"/>
<dbReference type="AlphaFoldDB" id="A0A1V9FY82"/>
<comment type="caution">
    <text evidence="1">The sequence shown here is derived from an EMBL/GenBank/DDBJ whole genome shotgun (WGS) entry which is preliminary data.</text>
</comment>
<evidence type="ECO:0000313" key="2">
    <source>
        <dbReference type="Proteomes" id="UP000192796"/>
    </source>
</evidence>
<reference evidence="1 2" key="1">
    <citation type="submission" date="2016-03" db="EMBL/GenBank/DDBJ databases">
        <title>Niastella vici sp. nov., isolated from farmland soil.</title>
        <authorList>
            <person name="Chen L."/>
            <person name="Wang D."/>
            <person name="Yang S."/>
            <person name="Wang G."/>
        </authorList>
    </citation>
    <scope>NUCLEOTIDE SEQUENCE [LARGE SCALE GENOMIC DNA]</scope>
    <source>
        <strain evidence="1 2">DJ57</strain>
    </source>
</reference>
<keyword evidence="2" id="KW-1185">Reference proteome</keyword>
<dbReference type="EMBL" id="LVYD01000046">
    <property type="protein sequence ID" value="OQP63315.1"/>
    <property type="molecule type" value="Genomic_DNA"/>
</dbReference>
<name>A0A1V9FY82_9BACT</name>
<proteinExistence type="predicted"/>
<sequence length="306" mass="34384">MKKYLIQCIPLNPRIFIFLSLVILQSDIVFAIGSDDTTYYYNERGKLLWCNVKAASAATYVVRTKQSFNQVFDDIPLNDSTMQLSDGYNTAMVNGISRRTARRVQRLIQHGAIDNPLVVKNIVPVLDKRIIRRMYDNIVSRCAAGDAHKYKEHGGVVFPDGTVTCISGEGSDPNSLKGAGLLIKEKALVYYHSHPDGYVEQQQPRDRFRMYNPDRVEFSQTSQVQLIGYVQGPSRQDQVSVGEGTGYVFGMKASGGLIYIYDKEGVKATLPISFVKKMRISAEKTEPTIDSYFAGLIRTLPLSWLF</sequence>
<evidence type="ECO:0000313" key="1">
    <source>
        <dbReference type="EMBL" id="OQP63315.1"/>
    </source>
</evidence>
<accession>A0A1V9FY82</accession>
<protein>
    <submittedName>
        <fullName evidence="1">Uncharacterized protein</fullName>
    </submittedName>
</protein>
<organism evidence="1 2">
    <name type="scientific">Niastella vici</name>
    <dbReference type="NCBI Taxonomy" id="1703345"/>
    <lineage>
        <taxon>Bacteria</taxon>
        <taxon>Pseudomonadati</taxon>
        <taxon>Bacteroidota</taxon>
        <taxon>Chitinophagia</taxon>
        <taxon>Chitinophagales</taxon>
        <taxon>Chitinophagaceae</taxon>
        <taxon>Niastella</taxon>
    </lineage>
</organism>
<dbReference type="Proteomes" id="UP000192796">
    <property type="component" value="Unassembled WGS sequence"/>
</dbReference>
<dbReference type="RefSeq" id="WP_081148039.1">
    <property type="nucleotide sequence ID" value="NZ_LVYD01000046.1"/>
</dbReference>
<gene>
    <name evidence="1" type="ORF">A3860_25845</name>
</gene>